<evidence type="ECO:0000256" key="1">
    <source>
        <dbReference type="ARBA" id="ARBA00022741"/>
    </source>
</evidence>
<dbReference type="GO" id="GO:0007076">
    <property type="term" value="P:mitotic chromosome condensation"/>
    <property type="evidence" value="ECO:0007669"/>
    <property type="project" value="TreeGrafter"/>
</dbReference>
<feature type="compositionally biased region" description="Polar residues" evidence="5">
    <location>
        <begin position="177"/>
        <end position="190"/>
    </location>
</feature>
<dbReference type="Gene3D" id="1.20.1060.20">
    <property type="match status" value="1"/>
</dbReference>
<proteinExistence type="predicted"/>
<dbReference type="Pfam" id="PF06470">
    <property type="entry name" value="SMC_hinge"/>
    <property type="match status" value="1"/>
</dbReference>
<dbReference type="EMBL" id="JAKELL010000064">
    <property type="protein sequence ID" value="KAH8985377.1"/>
    <property type="molecule type" value="Genomic_DNA"/>
</dbReference>
<dbReference type="InterPro" id="IPR010935">
    <property type="entry name" value="SMC_hinge"/>
</dbReference>
<evidence type="ECO:0000259" key="6">
    <source>
        <dbReference type="Pfam" id="PF06470"/>
    </source>
</evidence>
<feature type="coiled-coil region" evidence="4">
    <location>
        <begin position="30"/>
        <end position="96"/>
    </location>
</feature>
<evidence type="ECO:0000256" key="5">
    <source>
        <dbReference type="SAM" id="MobiDB-lite"/>
    </source>
</evidence>
<feature type="region of interest" description="Disordered" evidence="5">
    <location>
        <begin position="163"/>
        <end position="190"/>
    </location>
</feature>
<keyword evidence="1" id="KW-0547">Nucleotide-binding</keyword>
<dbReference type="AlphaFoldDB" id="A0AAD4LEH4"/>
<evidence type="ECO:0000313" key="7">
    <source>
        <dbReference type="EMBL" id="KAH8985377.1"/>
    </source>
</evidence>
<gene>
    <name evidence="7" type="ORF">EDB92DRAFT_2105615</name>
</gene>
<dbReference type="PANTHER" id="PTHR18937:SF172">
    <property type="entry name" value="STRUCTURAL MAINTENANCE OF CHROMOSOMES PROTEIN"/>
    <property type="match status" value="1"/>
</dbReference>
<sequence length="551" mass="61620">MFAASVRCFVPADRLVLQDENCRNDALCSIQENTAKTKSEKRKVDQYEEELQWEEKALEGIRDSLEDKTEVFRDRIEQKQKELQPWKTKVDEKQAEVDVKTSERDMLVKTAEALEQASTEAHEALAKVKSIQTVKIGELENLKNRELSLQRVQDLTIRVNQHRTQASSTRQRVEEANASQTASTSVNEVSDSLMRLRDSGRVSGLHGQLRSLGTIPDEYDMAITTNVGCVGFLVLEEIDKTDGMRPIQTPEDVPRLFDLVEPKEPQFAHMFYEALRDTLVAQDLAQANHIAFGARRWRVVTLAEVVELARNSLLMWFHLTCCGSTSRTAKSLPCNSQWPWKSFSAAEAELEAVGESGPQINLEIEKANLDIQDARKRVIEAKKRVHDLRTPSKPDAGDLSHIASLEHEIATAQNKLEGLWSLSGMIEEAIKAIEREILDIGGSLVARAEVKKIIKAEVAMAKAERDLVKFKGSIASNWQSLAGVEIELRKLSESAAGGQRLCGSTFKLKVEAVRAEVENSKADSEGSKAELNGEELARDASRYSLQIARCR</sequence>
<dbReference type="PANTHER" id="PTHR18937">
    <property type="entry name" value="STRUCTURAL MAINTENANCE OF CHROMOSOMES SMC FAMILY MEMBER"/>
    <property type="match status" value="1"/>
</dbReference>
<evidence type="ECO:0000256" key="2">
    <source>
        <dbReference type="ARBA" id="ARBA00022840"/>
    </source>
</evidence>
<evidence type="ECO:0000313" key="8">
    <source>
        <dbReference type="Proteomes" id="UP001201163"/>
    </source>
</evidence>
<reference evidence="7" key="1">
    <citation type="submission" date="2022-01" db="EMBL/GenBank/DDBJ databases">
        <title>Comparative genomics reveals a dynamic genome evolution in the ectomycorrhizal milk-cap (Lactarius) mushrooms.</title>
        <authorList>
            <consortium name="DOE Joint Genome Institute"/>
            <person name="Lebreton A."/>
            <person name="Tang N."/>
            <person name="Kuo A."/>
            <person name="LaButti K."/>
            <person name="Drula E."/>
            <person name="Barry K."/>
            <person name="Clum A."/>
            <person name="Lipzen A."/>
            <person name="Mousain D."/>
            <person name="Ng V."/>
            <person name="Wang R."/>
            <person name="Wang X."/>
            <person name="Dai Y."/>
            <person name="Henrissat B."/>
            <person name="Grigoriev I.V."/>
            <person name="Guerin-Laguette A."/>
            <person name="Yu F."/>
            <person name="Martin F.M."/>
        </authorList>
    </citation>
    <scope>NUCLEOTIDE SEQUENCE</scope>
    <source>
        <strain evidence="7">QP</strain>
    </source>
</reference>
<organism evidence="7 8">
    <name type="scientific">Lactarius akahatsu</name>
    <dbReference type="NCBI Taxonomy" id="416441"/>
    <lineage>
        <taxon>Eukaryota</taxon>
        <taxon>Fungi</taxon>
        <taxon>Dikarya</taxon>
        <taxon>Basidiomycota</taxon>
        <taxon>Agaricomycotina</taxon>
        <taxon>Agaricomycetes</taxon>
        <taxon>Russulales</taxon>
        <taxon>Russulaceae</taxon>
        <taxon>Lactarius</taxon>
    </lineage>
</organism>
<keyword evidence="4" id="KW-0175">Coiled coil</keyword>
<protein>
    <recommendedName>
        <fullName evidence="6">SMC hinge domain-containing protein</fullName>
    </recommendedName>
</protein>
<dbReference type="GO" id="GO:0000796">
    <property type="term" value="C:condensin complex"/>
    <property type="evidence" value="ECO:0007669"/>
    <property type="project" value="TreeGrafter"/>
</dbReference>
<dbReference type="InterPro" id="IPR036277">
    <property type="entry name" value="SMC_hinge_sf"/>
</dbReference>
<keyword evidence="8" id="KW-1185">Reference proteome</keyword>
<keyword evidence="2" id="KW-0067">ATP-binding</keyword>
<dbReference type="SUPFAM" id="SSF75553">
    <property type="entry name" value="Smc hinge domain"/>
    <property type="match status" value="1"/>
</dbReference>
<dbReference type="Proteomes" id="UP001201163">
    <property type="component" value="Unassembled WGS sequence"/>
</dbReference>
<feature type="domain" description="SMC hinge" evidence="6">
    <location>
        <begin position="228"/>
        <end position="291"/>
    </location>
</feature>
<dbReference type="Gene3D" id="3.30.70.1620">
    <property type="match status" value="1"/>
</dbReference>
<name>A0AAD4LEH4_9AGAM</name>
<accession>A0AAD4LEH4</accession>
<evidence type="ECO:0000256" key="3">
    <source>
        <dbReference type="ARBA" id="ARBA00023242"/>
    </source>
</evidence>
<comment type="caution">
    <text evidence="7">The sequence shown here is derived from an EMBL/GenBank/DDBJ whole genome shotgun (WGS) entry which is preliminary data.</text>
</comment>
<evidence type="ECO:0000256" key="4">
    <source>
        <dbReference type="SAM" id="Coils"/>
    </source>
</evidence>
<dbReference type="GO" id="GO:0005524">
    <property type="term" value="F:ATP binding"/>
    <property type="evidence" value="ECO:0007669"/>
    <property type="project" value="UniProtKB-KW"/>
</dbReference>
<keyword evidence="3" id="KW-0539">Nucleus</keyword>